<gene>
    <name evidence="2" type="ORF">POVCU2_0090160</name>
</gene>
<evidence type="ECO:0000313" key="3">
    <source>
        <dbReference type="Proteomes" id="UP000078560"/>
    </source>
</evidence>
<protein>
    <submittedName>
        <fullName evidence="2">PIR Superfamily Protein</fullName>
    </submittedName>
</protein>
<keyword evidence="1" id="KW-1133">Transmembrane helix</keyword>
<proteinExistence type="predicted"/>
<dbReference type="InterPro" id="IPR008780">
    <property type="entry name" value="Plasmodium_Vir"/>
</dbReference>
<accession>A0A1A8WS83</accession>
<dbReference type="Pfam" id="PF05795">
    <property type="entry name" value="Plasmodium_Vir"/>
    <property type="match status" value="1"/>
</dbReference>
<reference evidence="3" key="1">
    <citation type="submission" date="2016-05" db="EMBL/GenBank/DDBJ databases">
        <authorList>
            <person name="Naeem Raeece"/>
        </authorList>
    </citation>
    <scope>NUCLEOTIDE SEQUENCE [LARGE SCALE GENOMIC DNA]</scope>
</reference>
<sequence>MSTIIDNFSYEDFEKDNDFIKNLLFHKIYKKFEDEYIRENTAIAKCSQIENGLSIPYNEKGLILNFCKILQIIIAKDNYLRNELDNEIPEDYRINLDTFHTQNNIKCKYMDFLGKELKVYHESVNRCSETDGKNNYCKEFKEFQDIYKIGKIYWKNSTSDTEFHYTQDSTHNCPLYIESWKDPIRLIYKEANYTLHLSNQPMDTVNSSIISASSAIGTTVGISAFLLYLYKYTSLGSLFRHRIKKSNIIFDNMNTEAHNFTLPTSEIENSHFENSDYNISYYSLKNS</sequence>
<dbReference type="AlphaFoldDB" id="A0A1A8WS83"/>
<feature type="transmembrane region" description="Helical" evidence="1">
    <location>
        <begin position="209"/>
        <end position="230"/>
    </location>
</feature>
<organism evidence="2 3">
    <name type="scientific">Plasmodium ovale curtisi</name>
    <dbReference type="NCBI Taxonomy" id="864141"/>
    <lineage>
        <taxon>Eukaryota</taxon>
        <taxon>Sar</taxon>
        <taxon>Alveolata</taxon>
        <taxon>Apicomplexa</taxon>
        <taxon>Aconoidasida</taxon>
        <taxon>Haemosporida</taxon>
        <taxon>Plasmodiidae</taxon>
        <taxon>Plasmodium</taxon>
        <taxon>Plasmodium (Plasmodium)</taxon>
    </lineage>
</organism>
<evidence type="ECO:0000313" key="2">
    <source>
        <dbReference type="EMBL" id="SBS94727.1"/>
    </source>
</evidence>
<dbReference type="Proteomes" id="UP000078560">
    <property type="component" value="Unassembled WGS sequence"/>
</dbReference>
<keyword evidence="1" id="KW-0472">Membrane</keyword>
<keyword evidence="1" id="KW-0812">Transmembrane</keyword>
<name>A0A1A8WS83_PLAOA</name>
<dbReference type="EMBL" id="FLQU01001868">
    <property type="protein sequence ID" value="SBS94727.1"/>
    <property type="molecule type" value="Genomic_DNA"/>
</dbReference>
<evidence type="ECO:0000256" key="1">
    <source>
        <dbReference type="SAM" id="Phobius"/>
    </source>
</evidence>